<dbReference type="Proteomes" id="UP000677228">
    <property type="component" value="Unassembled WGS sequence"/>
</dbReference>
<dbReference type="Proteomes" id="UP000663829">
    <property type="component" value="Unassembled WGS sequence"/>
</dbReference>
<evidence type="ECO:0000313" key="1">
    <source>
        <dbReference type="EMBL" id="CAF0909465.1"/>
    </source>
</evidence>
<dbReference type="EMBL" id="CAJNOK010003653">
    <property type="protein sequence ID" value="CAF0909465.1"/>
    <property type="molecule type" value="Genomic_DNA"/>
</dbReference>
<evidence type="ECO:0000313" key="3">
    <source>
        <dbReference type="EMBL" id="CAF3688673.1"/>
    </source>
</evidence>
<dbReference type="Proteomes" id="UP000681722">
    <property type="component" value="Unassembled WGS sequence"/>
</dbReference>
<accession>A0A814G6L1</accession>
<organism evidence="2 5">
    <name type="scientific">Didymodactylos carnosus</name>
    <dbReference type="NCBI Taxonomy" id="1234261"/>
    <lineage>
        <taxon>Eukaryota</taxon>
        <taxon>Metazoa</taxon>
        <taxon>Spiralia</taxon>
        <taxon>Gnathifera</taxon>
        <taxon>Rotifera</taxon>
        <taxon>Eurotatoria</taxon>
        <taxon>Bdelloidea</taxon>
        <taxon>Philodinida</taxon>
        <taxon>Philodinidae</taxon>
        <taxon>Didymodactylos</taxon>
    </lineage>
</organism>
<dbReference type="EMBL" id="CAJOBA010003652">
    <property type="protein sequence ID" value="CAF3688673.1"/>
    <property type="molecule type" value="Genomic_DNA"/>
</dbReference>
<reference evidence="2" key="1">
    <citation type="submission" date="2021-02" db="EMBL/GenBank/DDBJ databases">
        <authorList>
            <person name="Nowell W R."/>
        </authorList>
    </citation>
    <scope>NUCLEOTIDE SEQUENCE</scope>
</reference>
<keyword evidence="5" id="KW-1185">Reference proteome</keyword>
<dbReference type="EMBL" id="CAJOBC010003089">
    <property type="protein sequence ID" value="CAF3766513.1"/>
    <property type="molecule type" value="Genomic_DNA"/>
</dbReference>
<proteinExistence type="predicted"/>
<name>A0A814G6L1_9BILA</name>
<dbReference type="EMBL" id="CAJNOQ010003088">
    <property type="protein sequence ID" value="CAF0994737.1"/>
    <property type="molecule type" value="Genomic_DNA"/>
</dbReference>
<dbReference type="Proteomes" id="UP000682733">
    <property type="component" value="Unassembled WGS sequence"/>
</dbReference>
<protein>
    <submittedName>
        <fullName evidence="2">Uncharacterized protein</fullName>
    </submittedName>
</protein>
<dbReference type="AlphaFoldDB" id="A0A814G6L1"/>
<evidence type="ECO:0000313" key="2">
    <source>
        <dbReference type="EMBL" id="CAF0994737.1"/>
    </source>
</evidence>
<evidence type="ECO:0000313" key="5">
    <source>
        <dbReference type="Proteomes" id="UP000663829"/>
    </source>
</evidence>
<comment type="caution">
    <text evidence="2">The sequence shown here is derived from an EMBL/GenBank/DDBJ whole genome shotgun (WGS) entry which is preliminary data.</text>
</comment>
<gene>
    <name evidence="2" type="ORF">GPM918_LOCUS13438</name>
    <name evidence="1" type="ORF">OVA965_LOCUS10044</name>
    <name evidence="4" type="ORF">SRO942_LOCUS13443</name>
    <name evidence="3" type="ORF">TMI583_LOCUS10038</name>
</gene>
<sequence>MPVLRLQQNPIARSNRYKSSRVPLCLPVTSGDDPSATWIKPNDELRKFMEVKTFTIAQTGCDSSGQLVQLTNINVHLALSNSDVQTAVINQALTTWNDGYYVIKFQQPQLRYTSSFYLDIDLIVSMKSDRGYLSGEYFCEKYY</sequence>
<evidence type="ECO:0000313" key="4">
    <source>
        <dbReference type="EMBL" id="CAF3766513.1"/>
    </source>
</evidence>